<reference evidence="7 8" key="1">
    <citation type="submission" date="2024-10" db="EMBL/GenBank/DDBJ databases">
        <title>The Natural Products Discovery Center: Release of the First 8490 Sequenced Strains for Exploring Actinobacteria Biosynthetic Diversity.</title>
        <authorList>
            <person name="Kalkreuter E."/>
            <person name="Kautsar S.A."/>
            <person name="Yang D."/>
            <person name="Bader C.D."/>
            <person name="Teijaro C.N."/>
            <person name="Fluegel L."/>
            <person name="Davis C.M."/>
            <person name="Simpson J.R."/>
            <person name="Lauterbach L."/>
            <person name="Steele A.D."/>
            <person name="Gui C."/>
            <person name="Meng S."/>
            <person name="Li G."/>
            <person name="Viehrig K."/>
            <person name="Ye F."/>
            <person name="Su P."/>
            <person name="Kiefer A.F."/>
            <person name="Nichols A."/>
            <person name="Cepeda A.J."/>
            <person name="Yan W."/>
            <person name="Fan B."/>
            <person name="Jiang Y."/>
            <person name="Adhikari A."/>
            <person name="Zheng C.-J."/>
            <person name="Schuster L."/>
            <person name="Cowan T.M."/>
            <person name="Smanski M.J."/>
            <person name="Chevrette M.G."/>
            <person name="De Carvalho L.P.S."/>
            <person name="Shen B."/>
        </authorList>
    </citation>
    <scope>NUCLEOTIDE SEQUENCE [LARGE SCALE GENOMIC DNA]</scope>
    <source>
        <strain evidence="7 8">NPDC019275</strain>
    </source>
</reference>
<dbReference type="Pfam" id="PF00501">
    <property type="entry name" value="AMP-binding"/>
    <property type="match status" value="1"/>
</dbReference>
<dbReference type="PANTHER" id="PTHR43272:SF32">
    <property type="entry name" value="AMP-DEPENDENT SYNTHETASE_LIGASE DOMAIN-CONTAINING PROTEIN"/>
    <property type="match status" value="1"/>
</dbReference>
<dbReference type="EMBL" id="JBIRYO010000001">
    <property type="protein sequence ID" value="MFI2471802.1"/>
    <property type="molecule type" value="Genomic_DNA"/>
</dbReference>
<evidence type="ECO:0000256" key="2">
    <source>
        <dbReference type="ARBA" id="ARBA00022598"/>
    </source>
</evidence>
<dbReference type="InterPro" id="IPR042099">
    <property type="entry name" value="ANL_N_sf"/>
</dbReference>
<dbReference type="PANTHER" id="PTHR43272">
    <property type="entry name" value="LONG-CHAIN-FATTY-ACID--COA LIGASE"/>
    <property type="match status" value="1"/>
</dbReference>
<evidence type="ECO:0000256" key="4">
    <source>
        <dbReference type="ARBA" id="ARBA00023098"/>
    </source>
</evidence>
<dbReference type="Proteomes" id="UP001611415">
    <property type="component" value="Unassembled WGS sequence"/>
</dbReference>
<dbReference type="SUPFAM" id="SSF56801">
    <property type="entry name" value="Acetyl-CoA synthetase-like"/>
    <property type="match status" value="1"/>
</dbReference>
<sequence>MSTSNYEAVGEIRAATEVPTFCHLLAVAAARHADRFAVSWWDDMEVRTMTWFDYRERVLNLAGAMLRLGVRAGDSVAVLGRNNPEHLMADLAALHCGAVPVSVYPTMAAEQIDHVLADCMPRMIVVEEHPQQQIVRHLPWVVANQPKLVLFDPLDEPNPPTEFTWDELLTLGADSRDWVAEELDSRIAAIESSDPVTIVYTSGTTGFPKGVVLTHDNLLWEVEAMVRTGTVDYDYRAVSHLPLAHVAERLWSLYLPMRLGGHVFCCPEPGRLIHTLQTHRPSFVMTVPLVWEKLHAAAQRVIGTAEFDSRRADLDRDRQILRQVAHARLEDRPVPAPDAVAAVRAREGLLRDVRRTLGLDKVLFASTGAAPMSHDLRIALAAIGVDIHLGYGLTETSGLAACDRLGSGGRDSVGLPLPGTDIRIAADGEVLVRSRGNTTGYWRAEDSAGLFTDQWLHTGDLGYFDAAGRLHITDRKKDLLITSSGKNIAPAAIENRLAGKSFIDAAIAIGDDRPYVVALLTVDPTLLAGFAEQWHLGETSMGALIDHPAVLAEVDAVIEQVNQGLSRPEQVKKYRLLPDAWSSRTGELTPTFKLRRNVIAGKYRDVIADLYS</sequence>
<dbReference type="RefSeq" id="WP_357400866.1">
    <property type="nucleotide sequence ID" value="NZ_JBEYCD010000001.1"/>
</dbReference>
<evidence type="ECO:0000313" key="7">
    <source>
        <dbReference type="EMBL" id="MFI2471802.1"/>
    </source>
</evidence>
<dbReference type="Gene3D" id="3.40.50.12780">
    <property type="entry name" value="N-terminal domain of ligase-like"/>
    <property type="match status" value="1"/>
</dbReference>
<dbReference type="InterPro" id="IPR000873">
    <property type="entry name" value="AMP-dep_synth/lig_dom"/>
</dbReference>
<dbReference type="GO" id="GO:0016874">
    <property type="term" value="F:ligase activity"/>
    <property type="evidence" value="ECO:0007669"/>
    <property type="project" value="UniProtKB-KW"/>
</dbReference>
<gene>
    <name evidence="7" type="ORF">ACH49W_00345</name>
</gene>
<keyword evidence="2 7" id="KW-0436">Ligase</keyword>
<feature type="domain" description="AMP-dependent synthetase/ligase" evidence="6">
    <location>
        <begin position="27"/>
        <end position="442"/>
    </location>
</feature>
<dbReference type="Pfam" id="PF23562">
    <property type="entry name" value="AMP-binding_C_3"/>
    <property type="match status" value="1"/>
</dbReference>
<proteinExistence type="inferred from homology"/>
<evidence type="ECO:0000256" key="1">
    <source>
        <dbReference type="ARBA" id="ARBA00006432"/>
    </source>
</evidence>
<dbReference type="PROSITE" id="PS00455">
    <property type="entry name" value="AMP_BINDING"/>
    <property type="match status" value="1"/>
</dbReference>
<evidence type="ECO:0000256" key="5">
    <source>
        <dbReference type="ARBA" id="ARBA00032875"/>
    </source>
</evidence>
<keyword evidence="8" id="KW-1185">Reference proteome</keyword>
<keyword evidence="4" id="KW-0443">Lipid metabolism</keyword>
<dbReference type="InterPro" id="IPR020845">
    <property type="entry name" value="AMP-binding_CS"/>
</dbReference>
<organism evidence="7 8">
    <name type="scientific">Nocardia xishanensis</name>
    <dbReference type="NCBI Taxonomy" id="238964"/>
    <lineage>
        <taxon>Bacteria</taxon>
        <taxon>Bacillati</taxon>
        <taxon>Actinomycetota</taxon>
        <taxon>Actinomycetes</taxon>
        <taxon>Mycobacteriales</taxon>
        <taxon>Nocardiaceae</taxon>
        <taxon>Nocardia</taxon>
    </lineage>
</organism>
<accession>A0ABW7WT29</accession>
<evidence type="ECO:0000313" key="8">
    <source>
        <dbReference type="Proteomes" id="UP001611415"/>
    </source>
</evidence>
<evidence type="ECO:0000259" key="6">
    <source>
        <dbReference type="Pfam" id="PF00501"/>
    </source>
</evidence>
<protein>
    <recommendedName>
        <fullName evidence="5">Acyl-CoA synthetase</fullName>
    </recommendedName>
</protein>
<comment type="similarity">
    <text evidence="1">Belongs to the ATP-dependent AMP-binding enzyme family.</text>
</comment>
<keyword evidence="3" id="KW-0276">Fatty acid metabolism</keyword>
<comment type="caution">
    <text evidence="7">The sequence shown here is derived from an EMBL/GenBank/DDBJ whole genome shotgun (WGS) entry which is preliminary data.</text>
</comment>
<name>A0ABW7WT29_9NOCA</name>
<evidence type="ECO:0000256" key="3">
    <source>
        <dbReference type="ARBA" id="ARBA00022832"/>
    </source>
</evidence>
<dbReference type="CDD" id="cd05907">
    <property type="entry name" value="VL_LC_FACS_like"/>
    <property type="match status" value="1"/>
</dbReference>